<evidence type="ECO:0000256" key="4">
    <source>
        <dbReference type="ARBA" id="ARBA00011245"/>
    </source>
</evidence>
<comment type="catalytic activity">
    <reaction evidence="7 8">
        <text>4 porphobilinogen + H2O = hydroxymethylbilane + 4 NH4(+)</text>
        <dbReference type="Rhea" id="RHEA:13185"/>
        <dbReference type="ChEBI" id="CHEBI:15377"/>
        <dbReference type="ChEBI" id="CHEBI:28938"/>
        <dbReference type="ChEBI" id="CHEBI:57845"/>
        <dbReference type="ChEBI" id="CHEBI:58126"/>
        <dbReference type="EC" id="2.5.1.61"/>
    </reaction>
</comment>
<comment type="similarity">
    <text evidence="3 8">Belongs to the HMBS family.</text>
</comment>
<evidence type="ECO:0000259" key="10">
    <source>
        <dbReference type="Pfam" id="PF03900"/>
    </source>
</evidence>
<keyword evidence="6 8" id="KW-0627">Porphyrin biosynthesis</keyword>
<comment type="subunit">
    <text evidence="4 8">Monomer.</text>
</comment>
<dbReference type="PANTHER" id="PTHR11557">
    <property type="entry name" value="PORPHOBILINOGEN DEAMINASE"/>
    <property type="match status" value="1"/>
</dbReference>
<dbReference type="InterPro" id="IPR022418">
    <property type="entry name" value="Porphobilinogen_deaminase_C"/>
</dbReference>
<dbReference type="Gene3D" id="3.40.190.10">
    <property type="entry name" value="Periplasmic binding protein-like II"/>
    <property type="match status" value="2"/>
</dbReference>
<keyword evidence="12" id="KW-1185">Reference proteome</keyword>
<evidence type="ECO:0000256" key="5">
    <source>
        <dbReference type="ARBA" id="ARBA00022679"/>
    </source>
</evidence>
<feature type="domain" description="Porphobilinogen deaminase C-terminal" evidence="10">
    <location>
        <begin position="233"/>
        <end position="310"/>
    </location>
</feature>
<comment type="caution">
    <text evidence="11">The sequence shown here is derived from an EMBL/GenBank/DDBJ whole genome shotgun (WGS) entry which is preliminary data.</text>
</comment>
<dbReference type="RefSeq" id="WP_256618550.1">
    <property type="nucleotide sequence ID" value="NZ_JANIBC010000002.1"/>
</dbReference>
<comment type="function">
    <text evidence="1 8">Tetrapolymerization of the monopyrrole PBG into the hydroxymethylbilane pre-uroporphyrinogen in several discrete steps.</text>
</comment>
<sequence>MIQKPVTIASRRSPLAVAQAEAVRAMLGKAAELREAAWEESFPIKTFVTIGDRNMAGSLAEVGGKGLFVKEIEMALLTREADIAVHSMKDMPAEMPKGLVQACVPEREDPRDAFVSLTGANIEELPEGARVGTSSIRRASQLLARRPDLKVVPFRGNVATRLSKLERGEALGTFLAEAGLKRLGRNEVKRCPIETDVMLPALGQGALCIQTREDDETSRELCRGFNDDAAEIATTAERAFVGRLDGSCRTPMAGLAELDGDRLRFRAEILHPDGHLRCDTERDASLGGKDHDERLLTAFALGAEAAEDILGRAEPDLLHAIGQ</sequence>
<dbReference type="Pfam" id="PF01379">
    <property type="entry name" value="Porphobil_deam"/>
    <property type="match status" value="1"/>
</dbReference>
<dbReference type="GO" id="GO:0006782">
    <property type="term" value="P:protoporphyrinogen IX biosynthetic process"/>
    <property type="evidence" value="ECO:0007669"/>
    <property type="project" value="UniProtKB-UniRule"/>
</dbReference>
<evidence type="ECO:0000256" key="1">
    <source>
        <dbReference type="ARBA" id="ARBA00002869"/>
    </source>
</evidence>
<name>A0A9X2L7T4_9PROT</name>
<evidence type="ECO:0000256" key="2">
    <source>
        <dbReference type="ARBA" id="ARBA00004735"/>
    </source>
</evidence>
<protein>
    <recommendedName>
        <fullName evidence="8">Porphobilinogen deaminase</fullName>
        <shortName evidence="8">PBG</shortName>
        <ecNumber evidence="8">2.5.1.61</ecNumber>
    </recommendedName>
    <alternativeName>
        <fullName evidence="8">Hydroxymethylbilane synthase</fullName>
        <shortName evidence="8">HMBS</shortName>
    </alternativeName>
    <alternativeName>
        <fullName evidence="8">Pre-uroporphyrinogen synthase</fullName>
    </alternativeName>
</protein>
<dbReference type="InterPro" id="IPR000860">
    <property type="entry name" value="HemC"/>
</dbReference>
<dbReference type="FunFam" id="3.40.190.10:FF:000005">
    <property type="entry name" value="Porphobilinogen deaminase"/>
    <property type="match status" value="1"/>
</dbReference>
<organism evidence="11 12">
    <name type="scientific">Parvularcula maris</name>
    <dbReference type="NCBI Taxonomy" id="2965077"/>
    <lineage>
        <taxon>Bacteria</taxon>
        <taxon>Pseudomonadati</taxon>
        <taxon>Pseudomonadota</taxon>
        <taxon>Alphaproteobacteria</taxon>
        <taxon>Parvularculales</taxon>
        <taxon>Parvularculaceae</taxon>
        <taxon>Parvularcula</taxon>
    </lineage>
</organism>
<comment type="miscellaneous">
    <text evidence="8">The porphobilinogen subunits are added to the dipyrromethane group.</text>
</comment>
<evidence type="ECO:0000313" key="11">
    <source>
        <dbReference type="EMBL" id="MCQ8184703.1"/>
    </source>
</evidence>
<dbReference type="InterPro" id="IPR022419">
    <property type="entry name" value="Porphobilin_deaminase_cofac_BS"/>
</dbReference>
<dbReference type="Proteomes" id="UP001142610">
    <property type="component" value="Unassembled WGS sequence"/>
</dbReference>
<dbReference type="NCBIfam" id="TIGR00212">
    <property type="entry name" value="hemC"/>
    <property type="match status" value="1"/>
</dbReference>
<feature type="domain" description="Porphobilinogen deaminase N-terminal" evidence="9">
    <location>
        <begin position="6"/>
        <end position="218"/>
    </location>
</feature>
<dbReference type="InterPro" id="IPR036803">
    <property type="entry name" value="Porphobilinogen_deaminase_C_sf"/>
</dbReference>
<keyword evidence="5 8" id="KW-0808">Transferase</keyword>
<dbReference type="AlphaFoldDB" id="A0A9X2L7T4"/>
<evidence type="ECO:0000256" key="3">
    <source>
        <dbReference type="ARBA" id="ARBA00005638"/>
    </source>
</evidence>
<dbReference type="EMBL" id="JANIBC010000002">
    <property type="protein sequence ID" value="MCQ8184703.1"/>
    <property type="molecule type" value="Genomic_DNA"/>
</dbReference>
<comment type="pathway">
    <text evidence="2">Porphyrin-containing compound metabolism; protoporphyrin-IX biosynthesis; coproporphyrinogen-III from 5-aminolevulinate: step 2/4.</text>
</comment>
<dbReference type="GO" id="GO:0005737">
    <property type="term" value="C:cytoplasm"/>
    <property type="evidence" value="ECO:0007669"/>
    <property type="project" value="UniProtKB-UniRule"/>
</dbReference>
<accession>A0A9X2L7T4</accession>
<reference evidence="11" key="1">
    <citation type="submission" date="2022-07" db="EMBL/GenBank/DDBJ databases">
        <title>Parvularcula maris sp. nov., an algicidal bacterium isolated from seawater.</title>
        <authorList>
            <person name="Li F."/>
        </authorList>
    </citation>
    <scope>NUCLEOTIDE SEQUENCE</scope>
    <source>
        <strain evidence="11">BGMRC 0090</strain>
    </source>
</reference>
<proteinExistence type="inferred from homology"/>
<dbReference type="PIRSF" id="PIRSF001438">
    <property type="entry name" value="4pyrrol_synth_OHMeBilane_synth"/>
    <property type="match status" value="1"/>
</dbReference>
<feature type="modified residue" description="S-(dipyrrolylmethanemethyl)cysteine" evidence="8">
    <location>
        <position position="248"/>
    </location>
</feature>
<dbReference type="Pfam" id="PF03900">
    <property type="entry name" value="Porphobil_deamC"/>
    <property type="match status" value="1"/>
</dbReference>
<gene>
    <name evidence="8 11" type="primary">hemC</name>
    <name evidence="11" type="ORF">NOG11_04815</name>
</gene>
<dbReference type="PROSITE" id="PS00533">
    <property type="entry name" value="PORPHOBILINOGEN_DEAM"/>
    <property type="match status" value="1"/>
</dbReference>
<evidence type="ECO:0000256" key="7">
    <source>
        <dbReference type="ARBA" id="ARBA00048169"/>
    </source>
</evidence>
<dbReference type="InterPro" id="IPR022417">
    <property type="entry name" value="Porphobilin_deaminase_N"/>
</dbReference>
<dbReference type="HAMAP" id="MF_00260">
    <property type="entry name" value="Porphobil_deam"/>
    <property type="match status" value="1"/>
</dbReference>
<evidence type="ECO:0000313" key="12">
    <source>
        <dbReference type="Proteomes" id="UP001142610"/>
    </source>
</evidence>
<evidence type="ECO:0000259" key="9">
    <source>
        <dbReference type="Pfam" id="PF01379"/>
    </source>
</evidence>
<comment type="cofactor">
    <cofactor evidence="8">
        <name>dipyrromethane</name>
        <dbReference type="ChEBI" id="CHEBI:60342"/>
    </cofactor>
    <text evidence="8">Binds 1 dipyrromethane group covalently.</text>
</comment>
<dbReference type="PANTHER" id="PTHR11557:SF0">
    <property type="entry name" value="PORPHOBILINOGEN DEAMINASE"/>
    <property type="match status" value="1"/>
</dbReference>
<dbReference type="SUPFAM" id="SSF53850">
    <property type="entry name" value="Periplasmic binding protein-like II"/>
    <property type="match status" value="1"/>
</dbReference>
<evidence type="ECO:0000256" key="6">
    <source>
        <dbReference type="ARBA" id="ARBA00023244"/>
    </source>
</evidence>
<evidence type="ECO:0000256" key="8">
    <source>
        <dbReference type="HAMAP-Rule" id="MF_00260"/>
    </source>
</evidence>
<dbReference type="PRINTS" id="PR00151">
    <property type="entry name" value="PORPHBDMNASE"/>
</dbReference>
<dbReference type="EC" id="2.5.1.61" evidence="8"/>
<dbReference type="Gene3D" id="3.30.160.40">
    <property type="entry name" value="Porphobilinogen deaminase, C-terminal domain"/>
    <property type="match status" value="1"/>
</dbReference>
<dbReference type="GO" id="GO:0004418">
    <property type="term" value="F:hydroxymethylbilane synthase activity"/>
    <property type="evidence" value="ECO:0007669"/>
    <property type="project" value="UniProtKB-UniRule"/>
</dbReference>
<dbReference type="SUPFAM" id="SSF54782">
    <property type="entry name" value="Porphobilinogen deaminase (hydroxymethylbilane synthase), C-terminal domain"/>
    <property type="match status" value="1"/>
</dbReference>